<reference evidence="3 4" key="1">
    <citation type="submission" date="2017-03" db="EMBL/GenBank/DDBJ databases">
        <title>Genomes of endolithic fungi from Antarctica.</title>
        <authorList>
            <person name="Coleine C."/>
            <person name="Masonjones S."/>
            <person name="Stajich J.E."/>
        </authorList>
    </citation>
    <scope>NUCLEOTIDE SEQUENCE [LARGE SCALE GENOMIC DNA]</scope>
    <source>
        <strain evidence="3 4">CCFEE 6314</strain>
    </source>
</reference>
<dbReference type="VEuPathDB" id="FungiDB:PV10_08014"/>
<feature type="compositionally biased region" description="Low complexity" evidence="1">
    <location>
        <begin position="843"/>
        <end position="875"/>
    </location>
</feature>
<organism evidence="3 4">
    <name type="scientific">Exophiala mesophila</name>
    <name type="common">Black yeast-like fungus</name>
    <dbReference type="NCBI Taxonomy" id="212818"/>
    <lineage>
        <taxon>Eukaryota</taxon>
        <taxon>Fungi</taxon>
        <taxon>Dikarya</taxon>
        <taxon>Ascomycota</taxon>
        <taxon>Pezizomycotina</taxon>
        <taxon>Eurotiomycetes</taxon>
        <taxon>Chaetothyriomycetidae</taxon>
        <taxon>Chaetothyriales</taxon>
        <taxon>Herpotrichiellaceae</taxon>
        <taxon>Exophiala</taxon>
    </lineage>
</organism>
<sequence>MSDSFLPENEPQIQARNPYPAARPGPIPDSRLENLFVEKPPSLVVREETSSSFSFSTATASTSCGPNDKAGACEKYFGSDGSGNTLPIVLGVVIPVVIAFAVLIYLHRRHVKKLKKEDAEDKHKSLDFGLGYGGGIGHNKKKGQKFPEMTMASEKREERGRQPRGLSMDLDMNNPYLLPPGLQGSRESLHSLSRSINGEDRYRPTAFIPDDGSIRSPSSVRSPADDASSWTGSSIRRFDYDSKQNLVPNAQPNPVGRPSFGSAASIDRGLSRDNDPPSRKPVNNSNLNLLAPGPTADARDSFVSTVSSNGPVSALRASNNYLAQYISGGKKQDPVTTPSEPVVSATTLNASTDLAVPPPVIVKDDYHSRQPSAVPSSIQEPNSTAPSITFNAPEDKEAWPSSQYEGRDISHSSVEQSSSAYTNDPSTDSTRQYTPATSTEPTRNDDPSHPPEPHAQNGVNTDDDHVDYYDEAEEYTTYIDNQDELGYDPRRLTWGTRPLPPDDPSENPEQRANRIRSFYKEYFDESKPQAPEQDYYDGSEGYYDTYNQDAYYDQSQYYPPRGYPPPPVAGRHRATVSNGSYMAGPRAFSSASSRDQPRYPMPRKQHLPPPKALNILPSPHLLKDGATMLPTDFAPPQKFSNQRSGTPTSLRGGARPYSPSVRAHVPLASSYDDLAIMPSPHQLRKSSTFTALDFAPPGRIRVNDAMSETGSIRSNGSGLSALHVRNIRTGAYRVSRIPKNVAGTREEMNEALKPQWNLNRYEPTLAPLANCFHSPSELTMADNTTDSAVPTISDSATDSVTITTITTTSVSLTTSPTTTITITDTSTTTPDEPTTTPPPDPPTTITSITSEPPSTTFVEPTTSESVIDVTTTTTITPPPPESTTPPPTSPSVIVVTSTQHPETSNLPTNGGLTTSSRASPTPSALSASGSGSGGSGGLSSGGKIAIAVIIPIVAIAAAFIIGFCWWRKRKNRKNNEELRKNEMAEYGYNPNSDPTLVVGGAAYTDNASEAQDENSGYRGWGATSSNRKASTTLGSNGRGAGGPAMSESSSQPGGYAHGSPNAASDHYSADPLMNGHPEGTDGVGALGAATGLNRNRSGAAGVRRGPSNASSTYSEGHVSEVSSDNQSYPGPYYQDEVPYNIYNDAAPSHGPFGDGSFGGAGGQPVIRDVQARRNTRIERAPTFPQTQGGISQNF</sequence>
<feature type="compositionally biased region" description="Basic and acidic residues" evidence="1">
    <location>
        <begin position="442"/>
        <end position="452"/>
    </location>
</feature>
<feature type="region of interest" description="Disordered" evidence="1">
    <location>
        <begin position="568"/>
        <end position="611"/>
    </location>
</feature>
<feature type="transmembrane region" description="Helical" evidence="2">
    <location>
        <begin position="944"/>
        <end position="966"/>
    </location>
</feature>
<protein>
    <submittedName>
        <fullName evidence="3">Uncharacterized protein</fullName>
    </submittedName>
</protein>
<gene>
    <name evidence="3" type="ORF">B0A52_02238</name>
</gene>
<feature type="region of interest" description="Disordered" evidence="1">
    <location>
        <begin position="522"/>
        <end position="543"/>
    </location>
</feature>
<feature type="region of interest" description="Disordered" evidence="1">
    <location>
        <begin position="820"/>
        <end position="938"/>
    </location>
</feature>
<feature type="region of interest" description="Disordered" evidence="1">
    <location>
        <begin position="244"/>
        <end position="293"/>
    </location>
</feature>
<evidence type="ECO:0000313" key="4">
    <source>
        <dbReference type="Proteomes" id="UP000288859"/>
    </source>
</evidence>
<proteinExistence type="predicted"/>
<dbReference type="PANTHER" id="PTHR42088">
    <property type="entry name" value="YALI0F10131P"/>
    <property type="match status" value="1"/>
</dbReference>
<feature type="compositionally biased region" description="Polar residues" evidence="1">
    <location>
        <begin position="411"/>
        <end position="441"/>
    </location>
</feature>
<dbReference type="EMBL" id="NAJM01000009">
    <property type="protein sequence ID" value="RVX73111.1"/>
    <property type="molecule type" value="Genomic_DNA"/>
</dbReference>
<evidence type="ECO:0000313" key="3">
    <source>
        <dbReference type="EMBL" id="RVX73111.1"/>
    </source>
</evidence>
<dbReference type="PANTHER" id="PTHR42088:SF1">
    <property type="entry name" value="YALI0F10131P"/>
    <property type="match status" value="1"/>
</dbReference>
<feature type="region of interest" description="Disordered" evidence="1">
    <location>
        <begin position="476"/>
        <end position="510"/>
    </location>
</feature>
<keyword evidence="2" id="KW-0472">Membrane</keyword>
<keyword evidence="2" id="KW-1133">Transmembrane helix</keyword>
<feature type="compositionally biased region" description="Basic and acidic residues" evidence="1">
    <location>
        <begin position="269"/>
        <end position="278"/>
    </location>
</feature>
<feature type="region of interest" description="Disordered" evidence="1">
    <location>
        <begin position="1"/>
        <end position="32"/>
    </location>
</feature>
<dbReference type="VEuPathDB" id="FungiDB:PV10_08015"/>
<feature type="compositionally biased region" description="Polar residues" evidence="1">
    <location>
        <begin position="899"/>
        <end position="911"/>
    </location>
</feature>
<feature type="compositionally biased region" description="Polar residues" evidence="1">
    <location>
        <begin position="369"/>
        <end position="390"/>
    </location>
</feature>
<feature type="compositionally biased region" description="Pro residues" evidence="1">
    <location>
        <begin position="876"/>
        <end position="889"/>
    </location>
</feature>
<feature type="compositionally biased region" description="Polar residues" evidence="1">
    <location>
        <begin position="1107"/>
        <end position="1128"/>
    </location>
</feature>
<feature type="compositionally biased region" description="Polar residues" evidence="1">
    <location>
        <begin position="638"/>
        <end position="649"/>
    </location>
</feature>
<feature type="compositionally biased region" description="Gly residues" evidence="1">
    <location>
        <begin position="1152"/>
        <end position="1162"/>
    </location>
</feature>
<feature type="compositionally biased region" description="Low complexity" evidence="1">
    <location>
        <begin position="912"/>
        <end position="929"/>
    </location>
</feature>
<dbReference type="Proteomes" id="UP000288859">
    <property type="component" value="Unassembled WGS sequence"/>
</dbReference>
<comment type="caution">
    <text evidence="3">The sequence shown here is derived from an EMBL/GenBank/DDBJ whole genome shotgun (WGS) entry which is preliminary data.</text>
</comment>
<feature type="region of interest" description="Disordered" evidence="1">
    <location>
        <begin position="139"/>
        <end position="231"/>
    </location>
</feature>
<feature type="region of interest" description="Disordered" evidence="1">
    <location>
        <begin position="1007"/>
        <end position="1164"/>
    </location>
</feature>
<accession>A0A438NBY5</accession>
<evidence type="ECO:0000256" key="2">
    <source>
        <dbReference type="SAM" id="Phobius"/>
    </source>
</evidence>
<feature type="compositionally biased region" description="Low complexity" evidence="1">
    <location>
        <begin position="820"/>
        <end position="834"/>
    </location>
</feature>
<feature type="region of interest" description="Disordered" evidence="1">
    <location>
        <begin position="634"/>
        <end position="658"/>
    </location>
</feature>
<feature type="compositionally biased region" description="Polar residues" evidence="1">
    <location>
        <begin position="1022"/>
        <end position="1035"/>
    </location>
</feature>
<keyword evidence="2" id="KW-0812">Transmembrane</keyword>
<feature type="region of interest" description="Disordered" evidence="1">
    <location>
        <begin position="362"/>
        <end position="464"/>
    </location>
</feature>
<dbReference type="AlphaFoldDB" id="A0A438NBY5"/>
<feature type="transmembrane region" description="Helical" evidence="2">
    <location>
        <begin position="85"/>
        <end position="106"/>
    </location>
</feature>
<name>A0A438NBY5_EXOME</name>
<dbReference type="OrthoDB" id="5417135at2759"/>
<evidence type="ECO:0000256" key="1">
    <source>
        <dbReference type="SAM" id="MobiDB-lite"/>
    </source>
</evidence>